<dbReference type="AlphaFoldDB" id="A0A517LLN4"/>
<dbReference type="EMBL" id="CP042199">
    <property type="protein sequence ID" value="QDS76544.1"/>
    <property type="molecule type" value="Genomic_DNA"/>
</dbReference>
<dbReference type="InterPro" id="IPR047975">
    <property type="entry name" value="Heme_bind_FMP"/>
</dbReference>
<proteinExistence type="predicted"/>
<sequence>MATEGLNVSAFTTSLDRDFFKDTPTFPLARNFAIQSVDASMVATADASPPPANGLQAVIATPEHPPFPTTDPNILGVLGALKGSFVGSGFNTIFRPSNAANRAKSAIDPELTTEPTLEPLNIAPGMIDDNILELNLTIESLVFTPRDLGNIPNRGINAQQDLNLQGVPYVQTIWDVTNPNTGKADDVPRGIHFEPGIFLHIPSTTVPPSGPTIARMASIPHGTTINISGQDAFSSDGPPPLDQIHFTTFPPSVGQGVFQNLNVDTLGTPRFPPDLTLFKQNGSITQALVDDPVELLRSINAQLLDEDGTSRIIKTDTFIIGTDSADGKQSGAATSIPFLAGKNTGTPNANVPEVNATFWIETVNYDVEIPPMQPGESRELPALNPLPGASLPKFKITAPSAGFGVGGKVTVPTIQIQYAQSVMLQFAPAPAAPFNWPHVSVANLVPLAPVPIDAQWSQDNFHIS</sequence>
<evidence type="ECO:0000313" key="1">
    <source>
        <dbReference type="EMBL" id="QDS76544.1"/>
    </source>
</evidence>
<accession>A0A517LLN4</accession>
<evidence type="ECO:0000313" key="2">
    <source>
        <dbReference type="Proteomes" id="UP000316270"/>
    </source>
</evidence>
<dbReference type="OrthoDB" id="1933717at2759"/>
<keyword evidence="2" id="KW-1185">Reference proteome</keyword>
<gene>
    <name evidence="1" type="ORF">FKW77_006237</name>
</gene>
<dbReference type="Proteomes" id="UP000316270">
    <property type="component" value="Chromosome 15"/>
</dbReference>
<organism evidence="1 2">
    <name type="scientific">Venturia effusa</name>
    <dbReference type="NCBI Taxonomy" id="50376"/>
    <lineage>
        <taxon>Eukaryota</taxon>
        <taxon>Fungi</taxon>
        <taxon>Dikarya</taxon>
        <taxon>Ascomycota</taxon>
        <taxon>Pezizomycotina</taxon>
        <taxon>Dothideomycetes</taxon>
        <taxon>Pleosporomycetidae</taxon>
        <taxon>Venturiales</taxon>
        <taxon>Venturiaceae</taxon>
        <taxon>Venturia</taxon>
    </lineage>
</organism>
<protein>
    <submittedName>
        <fullName evidence="1">Uncharacterized protein</fullName>
    </submittedName>
</protein>
<name>A0A517LLN4_9PEZI</name>
<dbReference type="NCBIfam" id="NF040572">
    <property type="entry name" value="heme_bind_FMP"/>
    <property type="match status" value="1"/>
</dbReference>
<reference evidence="1 2" key="1">
    <citation type="submission" date="2019-07" db="EMBL/GenBank/DDBJ databases">
        <title>Finished genome of Venturia effusa.</title>
        <authorList>
            <person name="Young C.A."/>
            <person name="Cox M.P."/>
            <person name="Ganley A.R.D."/>
            <person name="David W.J."/>
        </authorList>
    </citation>
    <scope>NUCLEOTIDE SEQUENCE [LARGE SCALE GENOMIC DNA]</scope>
    <source>
        <strain evidence="2">albino</strain>
    </source>
</reference>